<dbReference type="InParanoid" id="H8MUB3"/>
<sequence>MTTITEAFELPRPEDIRAMGFVVKLRELDPNSEEVEQLARDYVVTPAVEKELPRILDDMKQVFERGEEYGRFIHGSFGSGKSHFMTMLSLLVEGALPAWKKFRPLLNAHRDAKASKGGEASDHEAWLTKAGLLVVRIHMLSVRGKSTGFDRAVYEGFNAALKRRGKAPFEFLNVDAIFEEVRREAKEYGEVVWKRLETEGIVGGREDFEALAAGSIQAKERFARAWLKYKGRDASDAGIDPRWSEGLNRMAEHSKAQGFGGIVLMIDEFLLWLAEKSGQEFVAEINNLNVIVDHNTGQRPTPVFVFVARQRNLQEFFPDLVDESKIHEHLDHHAKRFEITKLQDVELRHIVRGRVLRPKKAGEVKAAVSSLSEKHSKVLPALLAGGDLDYVRDVYPFHPALIEMLVDVTSLMQRERSALRLLYELLVVHYPKLPLGEFLPVGSAFSAIFPESGVEASKKVELMQDIHHQYYSRLAPAMAKMAEEGGAEFNDERRRALDQLVKTVLLAEVSPRLKQGGLTIERLVQLNAVDVEGETFRGQVRVAETDLLALSQRVPDLQVAGQGKTALVRYVLGRVSLGEILGRARSKVDNPAQRFRVFWLALREALGVAGTKGFEDGGPNEGDWDLSWRRTKRRGRIKLGNVREMSYEDFAPPDGAFKILVDYPWDEPGHTVDEDRLRATNVRKKQGLLHTVCWLPRHMSPTELGVLTELAAVRYLLSEAGQEDLLETLGSQDKSKVLDQAGIRQKTLEGQLEDLLKEVYVRHGEFFALISDVDSSRPRETLAENLEHIAALLMDRRYPQHPAFLAEPKKQDLESLLGWMVDAGEGSVSVAYDENVGKVLKNLGQPLELVNLGQTKASLRLDSRYIKDVLHRTDQDSVSWSPIADHLRETYGFQPLLIDLFLCFLCQRDHRALEDISGEPADVRIGMSQTTRIRLQRGKLVSAADWHRLRDLGSQLFEVARPAAHRSLQGQDRFTTELRTRGQAKRTVLQALHTRLVHLGVQGGDRLKELSTANTRLGPLAQTTTDSHKVLSELLPAWPDDASDALRTLVQQAETLRDALAELNEHARGNLKAGVNHLVIGSEVSGHLRALDSRLEAAQAEQPLTKDWVATWNKKAQELIKRLIEQPQSPQPSVTGGGVQPPAIGGGAQSPLVGGGTAVTPRTVLLKKRVNPTDADAISDFLAEVRKALTEQGAKPISVVLVRTEEFE</sequence>
<keyword evidence="3" id="KW-1185">Reference proteome</keyword>
<reference evidence="3" key="2">
    <citation type="submission" date="2012-03" db="EMBL/GenBank/DDBJ databases">
        <title>Genome sequence of the fruiting myxobacterium Corallococcus coralloides DSM 2259.</title>
        <authorList>
            <person name="Huntley S."/>
            <person name="Zhang Y."/>
            <person name="Treuner-Lange A."/>
            <person name="Sensen C.W."/>
            <person name="Sogaard-Andersen L."/>
        </authorList>
    </citation>
    <scope>NUCLEOTIDE SEQUENCE [LARGE SCALE GENOMIC DNA]</scope>
    <source>
        <strain evidence="3">ATCC 25202 / DSM 2259 / NBRC 100086 / M2</strain>
    </source>
</reference>
<evidence type="ECO:0000313" key="3">
    <source>
        <dbReference type="Proteomes" id="UP000007587"/>
    </source>
</evidence>
<dbReference type="AlphaFoldDB" id="H8MUB3"/>
<dbReference type="STRING" id="1144275.COCOR_05237"/>
<proteinExistence type="predicted"/>
<name>H8MUB3_CORCM</name>
<dbReference type="RefSeq" id="WP_014398030.1">
    <property type="nucleotide sequence ID" value="NC_017030.1"/>
</dbReference>
<dbReference type="eggNOG" id="COG1484">
    <property type="taxonomic scope" value="Bacteria"/>
</dbReference>
<evidence type="ECO:0000256" key="1">
    <source>
        <dbReference type="SAM" id="MobiDB-lite"/>
    </source>
</evidence>
<reference evidence="2 3" key="1">
    <citation type="journal article" date="2012" name="J. Bacteriol.">
        <title>Complete Genome Sequence of the Fruiting Myxobacterium Corallococcus coralloides DSM 2259.</title>
        <authorList>
            <person name="Huntley S."/>
            <person name="Zhang Y."/>
            <person name="Treuner-Lange A."/>
            <person name="Kneip S."/>
            <person name="Sensen C.W."/>
            <person name="Sogaard-Andersen L."/>
        </authorList>
    </citation>
    <scope>NUCLEOTIDE SEQUENCE [LARGE SCALE GENOMIC DNA]</scope>
    <source>
        <strain evidence="3">ATCC 25202 / DSM 2259 / NBRC 100086 / M2</strain>
    </source>
</reference>
<evidence type="ECO:0000313" key="2">
    <source>
        <dbReference type="EMBL" id="AFE09793.1"/>
    </source>
</evidence>
<dbReference type="EMBL" id="CP003389">
    <property type="protein sequence ID" value="AFE09793.1"/>
    <property type="molecule type" value="Genomic_DNA"/>
</dbReference>
<protein>
    <submittedName>
        <fullName evidence="2">Phage resistance protein</fullName>
    </submittedName>
</protein>
<feature type="region of interest" description="Disordered" evidence="1">
    <location>
        <begin position="1126"/>
        <end position="1155"/>
    </location>
</feature>
<dbReference type="Proteomes" id="UP000007587">
    <property type="component" value="Chromosome"/>
</dbReference>
<dbReference type="OrthoDB" id="3201900at2"/>
<gene>
    <name evidence="2" type="primary">pgiY</name>
    <name evidence="2" type="ordered locus">COCOR_05237</name>
</gene>
<organism evidence="2 3">
    <name type="scientific">Corallococcus coralloides (strain ATCC 25202 / DSM 2259 / NBRC 100086 / M2)</name>
    <name type="common">Myxococcus coralloides</name>
    <dbReference type="NCBI Taxonomy" id="1144275"/>
    <lineage>
        <taxon>Bacteria</taxon>
        <taxon>Pseudomonadati</taxon>
        <taxon>Myxococcota</taxon>
        <taxon>Myxococcia</taxon>
        <taxon>Myxococcales</taxon>
        <taxon>Cystobacterineae</taxon>
        <taxon>Myxococcaceae</taxon>
        <taxon>Corallococcus</taxon>
    </lineage>
</organism>
<feature type="compositionally biased region" description="Gly residues" evidence="1">
    <location>
        <begin position="1135"/>
        <end position="1155"/>
    </location>
</feature>
<dbReference type="HOGENOM" id="CLU_269246_0_0_7"/>
<dbReference type="KEGG" id="ccx:COCOR_05237"/>
<accession>H8MUB3</accession>